<proteinExistence type="predicted"/>
<evidence type="ECO:0000313" key="1">
    <source>
        <dbReference type="EMBL" id="JAE08173.1"/>
    </source>
</evidence>
<reference evidence="1" key="2">
    <citation type="journal article" date="2015" name="Data Brief">
        <title>Shoot transcriptome of the giant reed, Arundo donax.</title>
        <authorList>
            <person name="Barrero R.A."/>
            <person name="Guerrero F.D."/>
            <person name="Moolhuijzen P."/>
            <person name="Goolsby J.A."/>
            <person name="Tidwell J."/>
            <person name="Bellgard S.E."/>
            <person name="Bellgard M.I."/>
        </authorList>
    </citation>
    <scope>NUCLEOTIDE SEQUENCE</scope>
    <source>
        <tissue evidence="1">Shoot tissue taken approximately 20 cm above the soil surface</tissue>
    </source>
</reference>
<name>A0A0A9FIU0_ARUDO</name>
<dbReference type="EMBL" id="GBRH01189723">
    <property type="protein sequence ID" value="JAE08173.1"/>
    <property type="molecule type" value="Transcribed_RNA"/>
</dbReference>
<sequence>MEELQVEEVDDAGSSSFSDVDTFLRLEHTHSHLSLHFLAITGFPVIYL</sequence>
<dbReference type="AlphaFoldDB" id="A0A0A9FIU0"/>
<accession>A0A0A9FIU0</accession>
<reference evidence="1" key="1">
    <citation type="submission" date="2014-09" db="EMBL/GenBank/DDBJ databases">
        <authorList>
            <person name="Magalhaes I.L.F."/>
            <person name="Oliveira U."/>
            <person name="Santos F.R."/>
            <person name="Vidigal T.H.D.A."/>
            <person name="Brescovit A.D."/>
            <person name="Santos A.J."/>
        </authorList>
    </citation>
    <scope>NUCLEOTIDE SEQUENCE</scope>
    <source>
        <tissue evidence="1">Shoot tissue taken approximately 20 cm above the soil surface</tissue>
    </source>
</reference>
<organism evidence="1">
    <name type="scientific">Arundo donax</name>
    <name type="common">Giant reed</name>
    <name type="synonym">Donax arundinaceus</name>
    <dbReference type="NCBI Taxonomy" id="35708"/>
    <lineage>
        <taxon>Eukaryota</taxon>
        <taxon>Viridiplantae</taxon>
        <taxon>Streptophyta</taxon>
        <taxon>Embryophyta</taxon>
        <taxon>Tracheophyta</taxon>
        <taxon>Spermatophyta</taxon>
        <taxon>Magnoliopsida</taxon>
        <taxon>Liliopsida</taxon>
        <taxon>Poales</taxon>
        <taxon>Poaceae</taxon>
        <taxon>PACMAD clade</taxon>
        <taxon>Arundinoideae</taxon>
        <taxon>Arundineae</taxon>
        <taxon>Arundo</taxon>
    </lineage>
</organism>
<protein>
    <submittedName>
        <fullName evidence="1">Uncharacterized protein</fullName>
    </submittedName>
</protein>